<dbReference type="GO" id="GO:0016491">
    <property type="term" value="F:oxidoreductase activity"/>
    <property type="evidence" value="ECO:0007669"/>
    <property type="project" value="InterPro"/>
</dbReference>
<accession>A0A7K1YCN0</accession>
<gene>
    <name evidence="5" type="ORF">GS399_15280</name>
</gene>
<dbReference type="InterPro" id="IPR050553">
    <property type="entry name" value="Thioredoxin_ResA/DsbE_sf"/>
</dbReference>
<evidence type="ECO:0000256" key="3">
    <source>
        <dbReference type="ARBA" id="ARBA00023284"/>
    </source>
</evidence>
<evidence type="ECO:0000259" key="4">
    <source>
        <dbReference type="PROSITE" id="PS51352"/>
    </source>
</evidence>
<dbReference type="EMBL" id="WVHT01000007">
    <property type="protein sequence ID" value="MXV52336.1"/>
    <property type="molecule type" value="Genomic_DNA"/>
</dbReference>
<evidence type="ECO:0000313" key="5">
    <source>
        <dbReference type="EMBL" id="MXV52336.1"/>
    </source>
</evidence>
<dbReference type="InterPro" id="IPR013740">
    <property type="entry name" value="Redoxin"/>
</dbReference>
<dbReference type="PROSITE" id="PS00194">
    <property type="entry name" value="THIOREDOXIN_1"/>
    <property type="match status" value="1"/>
</dbReference>
<organism evidence="5 6">
    <name type="scientific">Hufsiella arboris</name>
    <dbReference type="NCBI Taxonomy" id="2695275"/>
    <lineage>
        <taxon>Bacteria</taxon>
        <taxon>Pseudomonadati</taxon>
        <taxon>Bacteroidota</taxon>
        <taxon>Sphingobacteriia</taxon>
        <taxon>Sphingobacteriales</taxon>
        <taxon>Sphingobacteriaceae</taxon>
        <taxon>Hufsiella</taxon>
    </lineage>
</organism>
<name>A0A7K1YCN0_9SPHI</name>
<dbReference type="Gene3D" id="3.40.30.10">
    <property type="entry name" value="Glutaredoxin"/>
    <property type="match status" value="1"/>
</dbReference>
<dbReference type="PROSITE" id="PS51352">
    <property type="entry name" value="THIOREDOXIN_2"/>
    <property type="match status" value="1"/>
</dbReference>
<dbReference type="Pfam" id="PF08534">
    <property type="entry name" value="Redoxin"/>
    <property type="match status" value="1"/>
</dbReference>
<proteinExistence type="predicted"/>
<dbReference type="GO" id="GO:0030313">
    <property type="term" value="C:cell envelope"/>
    <property type="evidence" value="ECO:0007669"/>
    <property type="project" value="UniProtKB-SubCell"/>
</dbReference>
<feature type="domain" description="Thioredoxin" evidence="4">
    <location>
        <begin position="52"/>
        <end position="192"/>
    </location>
</feature>
<keyword evidence="6" id="KW-1185">Reference proteome</keyword>
<dbReference type="Proteomes" id="UP000466586">
    <property type="component" value="Unassembled WGS sequence"/>
</dbReference>
<sequence length="192" mass="21399">MKRFKLSASNISSAAILVFCLILLFSPGAKAFVLQGLMKVGLFQVEPNSAYPAEAKLVPEMSFKNSEGKITDLRDLRGKVVFVNFWATWCPPCRAEMPSIEKLYQSSKANDSIVFIMVDVDGNLANSRKFMDKRKYSLPVYSVEGTIPETLFRGSVPTTFILNKHGEIVFLHEGVADYSAKKVSDYLAQLSK</sequence>
<dbReference type="SUPFAM" id="SSF52833">
    <property type="entry name" value="Thioredoxin-like"/>
    <property type="match status" value="1"/>
</dbReference>
<reference evidence="5 6" key="1">
    <citation type="submission" date="2019-11" db="EMBL/GenBank/DDBJ databases">
        <title>Pedobacter sp. HMF7647 Genome sequencing and assembly.</title>
        <authorList>
            <person name="Kang H."/>
            <person name="Kim H."/>
            <person name="Joh K."/>
        </authorList>
    </citation>
    <scope>NUCLEOTIDE SEQUENCE [LARGE SCALE GENOMIC DNA]</scope>
    <source>
        <strain evidence="5 6">HMF7647</strain>
    </source>
</reference>
<dbReference type="CDD" id="cd02966">
    <property type="entry name" value="TlpA_like_family"/>
    <property type="match status" value="1"/>
</dbReference>
<dbReference type="AlphaFoldDB" id="A0A7K1YCN0"/>
<dbReference type="PANTHER" id="PTHR42852">
    <property type="entry name" value="THIOL:DISULFIDE INTERCHANGE PROTEIN DSBE"/>
    <property type="match status" value="1"/>
</dbReference>
<protein>
    <submittedName>
        <fullName evidence="5">Redoxin family protein</fullName>
    </submittedName>
</protein>
<dbReference type="InterPro" id="IPR013766">
    <property type="entry name" value="Thioredoxin_domain"/>
</dbReference>
<keyword evidence="2" id="KW-0201">Cytochrome c-type biogenesis</keyword>
<dbReference type="InterPro" id="IPR017937">
    <property type="entry name" value="Thioredoxin_CS"/>
</dbReference>
<evidence type="ECO:0000256" key="1">
    <source>
        <dbReference type="ARBA" id="ARBA00004196"/>
    </source>
</evidence>
<comment type="caution">
    <text evidence="5">The sequence shown here is derived from an EMBL/GenBank/DDBJ whole genome shotgun (WGS) entry which is preliminary data.</text>
</comment>
<comment type="subcellular location">
    <subcellularLocation>
        <location evidence="1">Cell envelope</location>
    </subcellularLocation>
</comment>
<evidence type="ECO:0000256" key="2">
    <source>
        <dbReference type="ARBA" id="ARBA00022748"/>
    </source>
</evidence>
<dbReference type="RefSeq" id="WP_160845509.1">
    <property type="nucleotide sequence ID" value="NZ_WVHT01000007.1"/>
</dbReference>
<keyword evidence="3" id="KW-0676">Redox-active center</keyword>
<dbReference type="InterPro" id="IPR036249">
    <property type="entry name" value="Thioredoxin-like_sf"/>
</dbReference>
<dbReference type="PANTHER" id="PTHR42852:SF17">
    <property type="entry name" value="THIOREDOXIN-LIKE PROTEIN HI_1115"/>
    <property type="match status" value="1"/>
</dbReference>
<evidence type="ECO:0000313" key="6">
    <source>
        <dbReference type="Proteomes" id="UP000466586"/>
    </source>
</evidence>
<dbReference type="GO" id="GO:0017004">
    <property type="term" value="P:cytochrome complex assembly"/>
    <property type="evidence" value="ECO:0007669"/>
    <property type="project" value="UniProtKB-KW"/>
</dbReference>